<keyword evidence="6" id="KW-1185">Reference proteome</keyword>
<evidence type="ECO:0000256" key="1">
    <source>
        <dbReference type="ARBA" id="ARBA00022450"/>
    </source>
</evidence>
<dbReference type="InterPro" id="IPR014043">
    <property type="entry name" value="Acyl_transferase_dom"/>
</dbReference>
<reference evidence="5 6" key="1">
    <citation type="submission" date="2015-07" db="EMBL/GenBank/DDBJ databases">
        <title>Genome sequencing of Kibdelosporangium phytohabitans.</title>
        <authorList>
            <person name="Qin S."/>
            <person name="Xing K."/>
        </authorList>
    </citation>
    <scope>NUCLEOTIDE SEQUENCE [LARGE SCALE GENOMIC DNA]</scope>
    <source>
        <strain evidence="5 6">KLBMP1111</strain>
    </source>
</reference>
<accession>A0A0N9HJI3</accession>
<evidence type="ECO:0000256" key="2">
    <source>
        <dbReference type="ARBA" id="ARBA00022553"/>
    </source>
</evidence>
<evidence type="ECO:0000259" key="4">
    <source>
        <dbReference type="PROSITE" id="PS50075"/>
    </source>
</evidence>
<evidence type="ECO:0000313" key="6">
    <source>
        <dbReference type="Proteomes" id="UP000063699"/>
    </source>
</evidence>
<dbReference type="InterPro" id="IPR050091">
    <property type="entry name" value="PKS_NRPS_Biosynth_Enz"/>
</dbReference>
<dbReference type="SMART" id="SM00827">
    <property type="entry name" value="PKS_AT"/>
    <property type="match status" value="1"/>
</dbReference>
<gene>
    <name evidence="5" type="ORF">AOZ06_04060</name>
</gene>
<dbReference type="PANTHER" id="PTHR43775:SF37">
    <property type="entry name" value="SI:DKEY-61P9.11"/>
    <property type="match status" value="1"/>
</dbReference>
<dbReference type="GO" id="GO:0006633">
    <property type="term" value="P:fatty acid biosynthetic process"/>
    <property type="evidence" value="ECO:0007669"/>
    <property type="project" value="TreeGrafter"/>
</dbReference>
<name>A0A0N9HJI3_9PSEU</name>
<dbReference type="SUPFAM" id="SSF52151">
    <property type="entry name" value="FabD/lysophospholipase-like"/>
    <property type="match status" value="1"/>
</dbReference>
<dbReference type="EMBL" id="CP012752">
    <property type="protein sequence ID" value="ALG06211.1"/>
    <property type="molecule type" value="Genomic_DNA"/>
</dbReference>
<feature type="domain" description="Carrier" evidence="4">
    <location>
        <begin position="348"/>
        <end position="428"/>
    </location>
</feature>
<feature type="compositionally biased region" description="Polar residues" evidence="3">
    <location>
        <begin position="332"/>
        <end position="344"/>
    </location>
</feature>
<dbReference type="SUPFAM" id="SSF55048">
    <property type="entry name" value="Probable ACP-binding domain of malonyl-CoA ACP transacylase"/>
    <property type="match status" value="1"/>
</dbReference>
<dbReference type="SUPFAM" id="SSF47336">
    <property type="entry name" value="ACP-like"/>
    <property type="match status" value="1"/>
</dbReference>
<dbReference type="STRING" id="860235.AOZ06_04060"/>
<dbReference type="InterPro" id="IPR016036">
    <property type="entry name" value="Malonyl_transacylase_ACP-bd"/>
</dbReference>
<dbReference type="InterPro" id="IPR016035">
    <property type="entry name" value="Acyl_Trfase/lysoPLipase"/>
</dbReference>
<protein>
    <recommendedName>
        <fullName evidence="4">Carrier domain-containing protein</fullName>
    </recommendedName>
</protein>
<dbReference type="Gene3D" id="3.40.366.10">
    <property type="entry name" value="Malonyl-Coenzyme A Acyl Carrier Protein, domain 2"/>
    <property type="match status" value="1"/>
</dbReference>
<dbReference type="KEGG" id="kphy:AOZ06_04060"/>
<feature type="region of interest" description="Disordered" evidence="3">
    <location>
        <begin position="294"/>
        <end position="348"/>
    </location>
</feature>
<feature type="compositionally biased region" description="Polar residues" evidence="3">
    <location>
        <begin position="304"/>
        <end position="314"/>
    </location>
</feature>
<sequence>MTAALAPVDQAAMEYGHPSVTALLTDRNAPELEELARTPIRLHLATFGIGVSMHAVFATEKICPDVVLGHSTGELVALVAAGCLSAYDAARVLCEREAALDELDPGGGLVAVHAPAERVVHLCGAADDWTLSPTLYNSPRQNVVAGRVPGLTILEDIARVAGVSVSRLALSYPHHSPLLTGPATRLAEVTSDYRTSTPQCRVYSPVLRGYVTGGADVRSIINVHLISPVHFSEALQHLYGAGEVEWFVEAGARSILTDLASDTLPATIKTSAPLRTPVGVDEVLLTLGRPRAATATRTTLPATSGSAGASQGRTTAVVRPDEPDRQAVTVESPGSVTRPTSSASDALPSRPELHAELRHLFAEALGYPEDVFEDDAHLEADLGIASVRKTELLVKILDRYGLPTPTSEMRVRDFNTIPKLADLIFRLAERSKAVLT</sequence>
<dbReference type="InterPro" id="IPR036736">
    <property type="entry name" value="ACP-like_sf"/>
</dbReference>
<dbReference type="PANTHER" id="PTHR43775">
    <property type="entry name" value="FATTY ACID SYNTHASE"/>
    <property type="match status" value="1"/>
</dbReference>
<dbReference type="PROSITE" id="PS50075">
    <property type="entry name" value="CARRIER"/>
    <property type="match status" value="1"/>
</dbReference>
<dbReference type="InterPro" id="IPR009081">
    <property type="entry name" value="PP-bd_ACP"/>
</dbReference>
<proteinExistence type="predicted"/>
<dbReference type="Pfam" id="PF00550">
    <property type="entry name" value="PP-binding"/>
    <property type="match status" value="1"/>
</dbReference>
<keyword evidence="1" id="KW-0596">Phosphopantetheine</keyword>
<keyword evidence="2" id="KW-0597">Phosphoprotein</keyword>
<feature type="compositionally biased region" description="Low complexity" evidence="3">
    <location>
        <begin position="294"/>
        <end position="303"/>
    </location>
</feature>
<evidence type="ECO:0000313" key="5">
    <source>
        <dbReference type="EMBL" id="ALG06211.1"/>
    </source>
</evidence>
<evidence type="ECO:0000256" key="3">
    <source>
        <dbReference type="SAM" id="MobiDB-lite"/>
    </source>
</evidence>
<dbReference type="Pfam" id="PF00698">
    <property type="entry name" value="Acyl_transf_1"/>
    <property type="match status" value="1"/>
</dbReference>
<dbReference type="Gene3D" id="1.10.1200.10">
    <property type="entry name" value="ACP-like"/>
    <property type="match status" value="1"/>
</dbReference>
<dbReference type="GO" id="GO:0004312">
    <property type="term" value="F:fatty acid synthase activity"/>
    <property type="evidence" value="ECO:0007669"/>
    <property type="project" value="TreeGrafter"/>
</dbReference>
<dbReference type="InterPro" id="IPR001227">
    <property type="entry name" value="Ac_transferase_dom_sf"/>
</dbReference>
<dbReference type="Proteomes" id="UP000063699">
    <property type="component" value="Chromosome"/>
</dbReference>
<dbReference type="AlphaFoldDB" id="A0A0N9HJI3"/>
<organism evidence="5 6">
    <name type="scientific">Kibdelosporangium phytohabitans</name>
    <dbReference type="NCBI Taxonomy" id="860235"/>
    <lineage>
        <taxon>Bacteria</taxon>
        <taxon>Bacillati</taxon>
        <taxon>Actinomycetota</taxon>
        <taxon>Actinomycetes</taxon>
        <taxon>Pseudonocardiales</taxon>
        <taxon>Pseudonocardiaceae</taxon>
        <taxon>Kibdelosporangium</taxon>
    </lineage>
</organism>